<dbReference type="InterPro" id="IPR003029">
    <property type="entry name" value="S1_domain"/>
</dbReference>
<dbReference type="OrthoDB" id="3696341at2"/>
<organism evidence="2 3">
    <name type="scientific">Saccharothrix syringae</name>
    <name type="common">Nocardiopsis syringae</name>
    <dbReference type="NCBI Taxonomy" id="103733"/>
    <lineage>
        <taxon>Bacteria</taxon>
        <taxon>Bacillati</taxon>
        <taxon>Actinomycetota</taxon>
        <taxon>Actinomycetes</taxon>
        <taxon>Pseudonocardiales</taxon>
        <taxon>Pseudonocardiaceae</taxon>
        <taxon>Saccharothrix</taxon>
    </lineage>
</organism>
<dbReference type="EMBL" id="CP034550">
    <property type="protein sequence ID" value="QFZ20310.1"/>
    <property type="molecule type" value="Genomic_DNA"/>
</dbReference>
<feature type="domain" description="S1 motif" evidence="1">
    <location>
        <begin position="7"/>
        <end position="66"/>
    </location>
</feature>
<dbReference type="InterPro" id="IPR012340">
    <property type="entry name" value="NA-bd_OB-fold"/>
</dbReference>
<dbReference type="SMART" id="SM00316">
    <property type="entry name" value="S1"/>
    <property type="match status" value="1"/>
</dbReference>
<dbReference type="Pfam" id="PF00575">
    <property type="entry name" value="S1"/>
    <property type="match status" value="1"/>
</dbReference>
<dbReference type="Proteomes" id="UP000325787">
    <property type="component" value="Chromosome"/>
</dbReference>
<keyword evidence="3" id="KW-1185">Reference proteome</keyword>
<dbReference type="SUPFAM" id="SSF50249">
    <property type="entry name" value="Nucleic acid-binding proteins"/>
    <property type="match status" value="1"/>
</dbReference>
<proteinExistence type="predicted"/>
<evidence type="ECO:0000313" key="2">
    <source>
        <dbReference type="EMBL" id="QFZ20310.1"/>
    </source>
</evidence>
<name>A0A5Q0H3C0_SACSY</name>
<dbReference type="AlphaFoldDB" id="A0A5Q0H3C0"/>
<dbReference type="GO" id="GO:0003676">
    <property type="term" value="F:nucleic acid binding"/>
    <property type="evidence" value="ECO:0007669"/>
    <property type="project" value="InterPro"/>
</dbReference>
<gene>
    <name evidence="2" type="ORF">EKG83_25400</name>
</gene>
<sequence length="66" mass="7105">MEHVLPDRDEVFVGTVVSNVPFGSFVEHPGGAHGLLHGETAEVGARVRVRVLEVDPARDRFSLGLA</sequence>
<protein>
    <submittedName>
        <fullName evidence="2">S1 RNA-binding domain-containing protein</fullName>
    </submittedName>
</protein>
<reference evidence="3" key="1">
    <citation type="journal article" date="2021" name="Curr. Microbiol.">
        <title>Complete genome of nocamycin-producing strain Saccharothrix syringae NRRL B-16468 reveals the biosynthetic potential for secondary metabolites.</title>
        <authorList>
            <person name="Mo X."/>
            <person name="Yang S."/>
        </authorList>
    </citation>
    <scope>NUCLEOTIDE SEQUENCE [LARGE SCALE GENOMIC DNA]</scope>
    <source>
        <strain evidence="3">ATCC 51364 / DSM 43886 / JCM 6844 / KCTC 9398 / NBRC 14523 / NRRL B-16468 / INA 2240</strain>
    </source>
</reference>
<dbReference type="Gene3D" id="2.40.50.140">
    <property type="entry name" value="Nucleic acid-binding proteins"/>
    <property type="match status" value="1"/>
</dbReference>
<evidence type="ECO:0000259" key="1">
    <source>
        <dbReference type="SMART" id="SM00316"/>
    </source>
</evidence>
<accession>A0A5Q0H3C0</accession>
<evidence type="ECO:0000313" key="3">
    <source>
        <dbReference type="Proteomes" id="UP000325787"/>
    </source>
</evidence>
<dbReference type="KEGG" id="ssyi:EKG83_25400"/>